<name>A0A645I8W9_9ZZZZ</name>
<gene>
    <name evidence="2" type="ORF">SDC9_195391</name>
</gene>
<sequence length="99" mass="10983">MRRKVDITRLLLAVAAALFLFEVAVRRLNLFSGRRRGFSIPTVGTVKSNTVPKPQKRRAAGHAPHPAATEVVKPKTESVENPQESINAMIDALRKAKRK</sequence>
<evidence type="ECO:0000256" key="1">
    <source>
        <dbReference type="SAM" id="MobiDB-lite"/>
    </source>
</evidence>
<feature type="region of interest" description="Disordered" evidence="1">
    <location>
        <begin position="48"/>
        <end position="82"/>
    </location>
</feature>
<comment type="caution">
    <text evidence="2">The sequence shown here is derived from an EMBL/GenBank/DDBJ whole genome shotgun (WGS) entry which is preliminary data.</text>
</comment>
<proteinExistence type="predicted"/>
<organism evidence="2">
    <name type="scientific">bioreactor metagenome</name>
    <dbReference type="NCBI Taxonomy" id="1076179"/>
    <lineage>
        <taxon>unclassified sequences</taxon>
        <taxon>metagenomes</taxon>
        <taxon>ecological metagenomes</taxon>
    </lineage>
</organism>
<accession>A0A645I8W9</accession>
<evidence type="ECO:0000313" key="2">
    <source>
        <dbReference type="EMBL" id="MPN47787.1"/>
    </source>
</evidence>
<reference evidence="2" key="1">
    <citation type="submission" date="2019-08" db="EMBL/GenBank/DDBJ databases">
        <authorList>
            <person name="Kucharzyk K."/>
            <person name="Murdoch R.W."/>
            <person name="Higgins S."/>
            <person name="Loffler F."/>
        </authorList>
    </citation>
    <scope>NUCLEOTIDE SEQUENCE</scope>
</reference>
<dbReference type="AlphaFoldDB" id="A0A645I8W9"/>
<protein>
    <submittedName>
        <fullName evidence="2">Uncharacterized protein</fullName>
    </submittedName>
</protein>
<dbReference type="EMBL" id="VSSQ01109541">
    <property type="protein sequence ID" value="MPN47787.1"/>
    <property type="molecule type" value="Genomic_DNA"/>
</dbReference>